<evidence type="ECO:0000256" key="1">
    <source>
        <dbReference type="SAM" id="SignalP"/>
    </source>
</evidence>
<evidence type="ECO:0000313" key="2">
    <source>
        <dbReference type="EMBL" id="EKF29119.1"/>
    </source>
</evidence>
<dbReference type="Proteomes" id="UP000007350">
    <property type="component" value="Unassembled WGS sequence"/>
</dbReference>
<dbReference type="AlphaFoldDB" id="K2MTX7"/>
<evidence type="ECO:0000313" key="3">
    <source>
        <dbReference type="Proteomes" id="UP000007350"/>
    </source>
</evidence>
<proteinExistence type="predicted"/>
<keyword evidence="3" id="KW-1185">Reference proteome</keyword>
<reference evidence="2 3" key="1">
    <citation type="journal article" date="2012" name="BMC Genomics">
        <title>Comparative genomic analysis of human infective Trypanosoma cruzi lineages with the bat-restricted subspecies T. cruzi marinkellei.</title>
        <authorList>
            <person name="Franzen O."/>
            <person name="Talavera-Lopez C."/>
            <person name="Ochaya S."/>
            <person name="Butler C.E."/>
            <person name="Messenger L.A."/>
            <person name="Lewis M.D."/>
            <person name="Llewellyn M.S."/>
            <person name="Marinkelle C.J."/>
            <person name="Tyler K.M."/>
            <person name="Miles M.A."/>
            <person name="Andersson B."/>
        </authorList>
    </citation>
    <scope>NUCLEOTIDE SEQUENCE [LARGE SCALE GENOMIC DNA]</scope>
    <source>
        <strain evidence="2 3">B7</strain>
    </source>
</reference>
<protein>
    <submittedName>
        <fullName evidence="2">Mucin-like glycoprotein, putative</fullName>
    </submittedName>
</protein>
<sequence>MLCALLVRVSMLRPSLSLVVSFTSPLRVQISGLTPATLRRMMTTVTTATALRREVCALLYLALLCCCTSMCVTAAVETGAVVKPEKLHSGASAVNVSVEISCADSDKKLQWRFPGQTNWTKCALPQGANDYTIVARRADQKKADGERNTRGLTAVASSVDEDNTGYYTVSESEDYDVVDTTDDDVVVFFDTISEDTSRVSEFLCLSAEQMYSAAKCNEYCTSSNSNKTAFTMEF</sequence>
<feature type="signal peptide" evidence="1">
    <location>
        <begin position="1"/>
        <end position="17"/>
    </location>
</feature>
<dbReference type="EMBL" id="AHKC01014089">
    <property type="protein sequence ID" value="EKF29119.1"/>
    <property type="molecule type" value="Genomic_DNA"/>
</dbReference>
<name>K2MTX7_TRYCR</name>
<feature type="non-terminal residue" evidence="2">
    <location>
        <position position="234"/>
    </location>
</feature>
<comment type="caution">
    <text evidence="2">The sequence shown here is derived from an EMBL/GenBank/DDBJ whole genome shotgun (WGS) entry which is preliminary data.</text>
</comment>
<organism evidence="2 3">
    <name type="scientific">Trypanosoma cruzi marinkellei</name>
    <dbReference type="NCBI Taxonomy" id="85056"/>
    <lineage>
        <taxon>Eukaryota</taxon>
        <taxon>Discoba</taxon>
        <taxon>Euglenozoa</taxon>
        <taxon>Kinetoplastea</taxon>
        <taxon>Metakinetoplastina</taxon>
        <taxon>Trypanosomatida</taxon>
        <taxon>Trypanosomatidae</taxon>
        <taxon>Trypanosoma</taxon>
        <taxon>Schizotrypanum</taxon>
    </lineage>
</organism>
<gene>
    <name evidence="2" type="ORF">MOQ_007112</name>
</gene>
<feature type="chain" id="PRO_5003864729" evidence="1">
    <location>
        <begin position="18"/>
        <end position="234"/>
    </location>
</feature>
<accession>K2MTX7</accession>
<keyword evidence="1" id="KW-0732">Signal</keyword>